<evidence type="ECO:0000256" key="1">
    <source>
        <dbReference type="SAM" id="Coils"/>
    </source>
</evidence>
<name>A0A6P7LTR4_BETSP</name>
<feature type="compositionally biased region" description="Basic residues" evidence="2">
    <location>
        <begin position="1377"/>
        <end position="1388"/>
    </location>
</feature>
<dbReference type="OrthoDB" id="9995375at2759"/>
<protein>
    <submittedName>
        <fullName evidence="5">Tudor domain-containing protein 15 isoform X1</fullName>
    </submittedName>
</protein>
<feature type="domain" description="Tudor" evidence="3">
    <location>
        <begin position="294"/>
        <end position="352"/>
    </location>
</feature>
<dbReference type="Pfam" id="PF00567">
    <property type="entry name" value="TUDOR"/>
    <property type="match status" value="7"/>
</dbReference>
<dbReference type="Gene3D" id="2.40.50.90">
    <property type="match status" value="5"/>
</dbReference>
<organism evidence="4 5">
    <name type="scientific">Betta splendens</name>
    <name type="common">Siamese fighting fish</name>
    <dbReference type="NCBI Taxonomy" id="158456"/>
    <lineage>
        <taxon>Eukaryota</taxon>
        <taxon>Metazoa</taxon>
        <taxon>Chordata</taxon>
        <taxon>Craniata</taxon>
        <taxon>Vertebrata</taxon>
        <taxon>Euteleostomi</taxon>
        <taxon>Actinopterygii</taxon>
        <taxon>Neopterygii</taxon>
        <taxon>Teleostei</taxon>
        <taxon>Neoteleostei</taxon>
        <taxon>Acanthomorphata</taxon>
        <taxon>Anabantaria</taxon>
        <taxon>Anabantiformes</taxon>
        <taxon>Anabantoidei</taxon>
        <taxon>Osphronemidae</taxon>
        <taxon>Betta</taxon>
    </lineage>
</organism>
<keyword evidence="4" id="KW-1185">Reference proteome</keyword>
<feature type="domain" description="Tudor" evidence="3">
    <location>
        <begin position="517"/>
        <end position="575"/>
    </location>
</feature>
<feature type="domain" description="Tudor" evidence="3">
    <location>
        <begin position="1218"/>
        <end position="1277"/>
    </location>
</feature>
<dbReference type="InterPro" id="IPR035437">
    <property type="entry name" value="SNase_OB-fold_sf"/>
</dbReference>
<dbReference type="PROSITE" id="PS50304">
    <property type="entry name" value="TUDOR"/>
    <property type="match status" value="6"/>
</dbReference>
<sequence>MSVWGAMAGAAVRSGLGSDQSHISSASLSGALGSVDLRLTHLDWNPEAALIHFQGKYLTTGEHAYVALQEEIQNEPKTEAEVGFGQLCLVEDLSSGRWYRGRVQNKHGDLLDVYLIDYGYVLSVGVANLSSCSSNVFDLPPKIVCGFLANVILFQGSSQSVVEDFFSSFIGKNVSGCIQAFLHDEEILLLEAPDINSELVKHGFGRYMDFDTFLLLFKILIEIPLEQRIEPVQAGYGDILSFCGPRLCCGTRVKVRVTAAVSPELFYCQMAGAEAELWEMSKKLAQLHTQRTEEDKLGPLCSVKAKDGRWCRGCVQGLPVNSHIRVLFIDYGFSEFVKLEHVHLLPPDFYSPVEVFRCSLSPVNGQDETAKTQQLCFLKAGLLGGVLDVEISSFDEEQHLYSITVFSTEYNNLKESEPIQIHPKVKAEPVAETEELSFPGGNVYEMYMTLMGEALDKTLEAEEVQVGSAFVGFVEYALDPSKFWIRTQKHNDEFEEMTRKLADHFYQVKMDDDILMNPEPGTRCCAMYEKDLHFYRAIVTDILDQGARVLFMDYGNTERVPQMLIKRMPEVFASHAAFAFCCTLSNVFPMDECWTSATSELFRRAVSNKSLLVRVVDKWKTRCVVDLYEMGSDDNCLSIAELLVSSKPSEFWSPPIKSVVQSNKRTSDINATSAISRNKEHREKNKPQRLSFKPLCIKPGFELTVYCSCINSVSDFWCQPLDKRSALEQMMKDLQQYYSAHTVPYQSGEPCCVIKFPGDGRWYRGLITEKERGRVGVLLIDYGFTTHIKEHGLQAMMPQYVDLEVQAFRCSLNGRIDATDPKDCGSSTVNKLLKDFVFNSPHGLKCQVFLQLNVKNRGLCNIVDLCNIQTQQTLTRALVKSGLAKETTISVTANTCPESFIYCSYGLRPGTEEDVYVTHVSSQWEVYCHLERNSEIIKELEKKIPEQSEQVKQSSRSAVGSKLCLAKYLDGKWYRGLAQPVSQSPRHLSVFFVDYGGFSISEKTCVTFLPAASDFLCTPMQAMRCSLAKVSKKELYADAKEWLVKAVLDKQVRAIIVGKSEDGSFDVELFDGDININKKVNELILRLSPKPKTVMTFKASSTNLNQEISPARERRDNTNQNLDRTELSVSTQPLRTCDVKDSGPSVENPEQHSHAVPPRCPLPVRKLNAGFRAKCFTSHIESISSFFLQLSEDEAAILKMVQDLNSDVFKDGLKAATSLGINDLVLAEFQEDGALYRSVVKSYEGSSCLMVDFIDYGNSETVDKAKVYPLPEDYRSQPRLSIPCSLLDTDAYEKAAAFSAAVTEKPLMVEFVRPFGSQWKVKIEILDAAGEMQEEQPVGGTGNYQGGEVCRHAVETQSFRLEAPPVALKVKGRVRTRLRRKSKARRKGSTTNARKAPTVRGDCTEAFVPMTTDAQDSENGTVLSVQSTGKEKSHVGFATAVTTPFKFCVVLEDLLVMKKLNEPPGPMCPLPEAHLIPGTCCLFKSDSENEWCRAEIVSADACLVLNLVDHGVCKLMPSENASVLRRLPEELVDLPKVTYPCSLRGVEPVGGDGRWSNEAALFFQQRLYQKNLHIFFRELMPNSHWKVDIMADGVHVAKDLVDAGHASYLDVILELRFQEQRALPQHVDKGSADDDADLSAQVTEELQSALSTTCLLM</sequence>
<dbReference type="GeneID" id="114849800"/>
<dbReference type="RefSeq" id="XP_028997362.1">
    <property type="nucleotide sequence ID" value="XM_029141529.3"/>
</dbReference>
<dbReference type="SUPFAM" id="SSF50199">
    <property type="entry name" value="Staphylococcal nuclease"/>
    <property type="match status" value="1"/>
</dbReference>
<feature type="region of interest" description="Disordered" evidence="2">
    <location>
        <begin position="1377"/>
        <end position="1398"/>
    </location>
</feature>
<reference evidence="5" key="1">
    <citation type="submission" date="2025-08" db="UniProtKB">
        <authorList>
            <consortium name="RefSeq"/>
        </authorList>
    </citation>
    <scope>IDENTIFICATION</scope>
</reference>
<dbReference type="Gene3D" id="2.30.30.140">
    <property type="match status" value="6"/>
</dbReference>
<proteinExistence type="predicted"/>
<feature type="domain" description="Tudor" evidence="3">
    <location>
        <begin position="956"/>
        <end position="1016"/>
    </location>
</feature>
<dbReference type="InParanoid" id="A0A6P7LTR4"/>
<feature type="domain" description="Tudor" evidence="3">
    <location>
        <begin position="81"/>
        <end position="139"/>
    </location>
</feature>
<feature type="coiled-coil region" evidence="1">
    <location>
        <begin position="930"/>
        <end position="957"/>
    </location>
</feature>
<evidence type="ECO:0000259" key="3">
    <source>
        <dbReference type="PROSITE" id="PS50304"/>
    </source>
</evidence>
<keyword evidence="1" id="KW-0175">Coiled coil</keyword>
<dbReference type="InterPro" id="IPR002999">
    <property type="entry name" value="Tudor"/>
</dbReference>
<feature type="region of interest" description="Disordered" evidence="2">
    <location>
        <begin position="1137"/>
        <end position="1157"/>
    </location>
</feature>
<evidence type="ECO:0000256" key="2">
    <source>
        <dbReference type="SAM" id="MobiDB-lite"/>
    </source>
</evidence>
<gene>
    <name evidence="5" type="primary">tdrd15</name>
</gene>
<dbReference type="Proteomes" id="UP000515150">
    <property type="component" value="Chromosome 24"/>
</dbReference>
<feature type="domain" description="Tudor" evidence="3">
    <location>
        <begin position="744"/>
        <end position="803"/>
    </location>
</feature>
<accession>A0A6P7LTR4</accession>
<dbReference type="CTD" id="100129278"/>
<dbReference type="InterPro" id="IPR050621">
    <property type="entry name" value="Tudor_domain_containing"/>
</dbReference>
<dbReference type="KEGG" id="bspl:114849800"/>
<dbReference type="SMART" id="SM00333">
    <property type="entry name" value="TUDOR"/>
    <property type="match status" value="7"/>
</dbReference>
<dbReference type="PANTHER" id="PTHR22948:SF7">
    <property type="entry name" value="TUDOR DOMAIN-CONTAINING PROTEIN 15"/>
    <property type="match status" value="1"/>
</dbReference>
<evidence type="ECO:0000313" key="5">
    <source>
        <dbReference type="RefSeq" id="XP_028997362.1"/>
    </source>
</evidence>
<evidence type="ECO:0000313" key="4">
    <source>
        <dbReference type="Proteomes" id="UP000515150"/>
    </source>
</evidence>
<dbReference type="PANTHER" id="PTHR22948">
    <property type="entry name" value="TUDOR DOMAIN CONTAINING PROTEIN"/>
    <property type="match status" value="1"/>
</dbReference>
<dbReference type="SUPFAM" id="SSF63748">
    <property type="entry name" value="Tudor/PWWP/MBT"/>
    <property type="match status" value="7"/>
</dbReference>